<dbReference type="EMBL" id="JXNT01000001">
    <property type="protein sequence ID" value="ODM23353.1"/>
    <property type="molecule type" value="Genomic_DNA"/>
</dbReference>
<dbReference type="InterPro" id="IPR036770">
    <property type="entry name" value="Ankyrin_rpt-contain_sf"/>
</dbReference>
<comment type="caution">
    <text evidence="2">The sequence shown here is derived from an EMBL/GenBank/DDBJ whole genome shotgun (WGS) entry which is preliminary data.</text>
</comment>
<name>A0A1E3BQU6_ASPCR</name>
<sequence>MRLLHTDTLEISQFHQIPPYAILSHTWGDDGEEVTYEDIRDKAPTTGKPGYSKVKNTCFSAELSEALNSMYAWYQEAEVCYVYLVDVPHGSDRSVISKSRWFTRGWTLQELIAPSDMIFLDNEWREIGTKSDLGEVLSEITGIPVNILLGDDTGQASVAQRMSWAANRVTKGLKIVLIRSWVSSESTCLCSMENERERSSDSRKRYMKASNDHSIFAWMSPETNSGPLATSPNAFADSRDIVLVDPLNTFDNHATVTSQGIQLTVPFMGTRLVRRNLLARYIIDNAEFRTSPGEELELVNPKSFNPLIYPSQICVLDLQGIRTNNLHFHPAWELSNGTLAAAIPNIDDTICGRILLSSTDGAWSRVLLRRSEGRLSAEVSTIEPPRQSETGGITQRVSSQARLSVAIQKKLRQNKLLWTVRIDHAPPECDPYEGIRFNQMMVLDRGTEDEELLFTASHGVEEIVKIRIAQDDVKMNYKDSLGALITRAAEGEHLDVVRLLLEIGAQPESFDIEGRSPIHYAAAKGHADIVSLLLARGVNVNLKDKDLWTPLAHAAAKGHDLMAQLLLDQSDIRLDTRDKYQSTPLLQAAREGHVAIVKMLLGSGSDPNSRDQDGMTPLLFAARNGHDVMLRELFKTRKVHVEASGKGKLLLQLAAENGHTSIINELLERRPMEQNYFKSQQATDISH</sequence>
<dbReference type="PANTHER" id="PTHR10622">
    <property type="entry name" value="HET DOMAIN-CONTAINING PROTEIN"/>
    <property type="match status" value="1"/>
</dbReference>
<dbReference type="VEuPathDB" id="FungiDB:SI65_00942"/>
<dbReference type="STRING" id="573508.A0A1E3BQU6"/>
<accession>A0A1E3BQU6</accession>
<dbReference type="PROSITE" id="PS50088">
    <property type="entry name" value="ANK_REPEAT"/>
    <property type="match status" value="2"/>
</dbReference>
<dbReference type="SUPFAM" id="SSF48403">
    <property type="entry name" value="Ankyrin repeat"/>
    <property type="match status" value="1"/>
</dbReference>
<dbReference type="PROSITE" id="PS50297">
    <property type="entry name" value="ANK_REP_REGION"/>
    <property type="match status" value="2"/>
</dbReference>
<dbReference type="OrthoDB" id="674604at2759"/>
<proteinExistence type="predicted"/>
<dbReference type="AlphaFoldDB" id="A0A1E3BQU6"/>
<feature type="repeat" description="ANK" evidence="1">
    <location>
        <begin position="580"/>
        <end position="612"/>
    </location>
</feature>
<feature type="repeat" description="ANK" evidence="1">
    <location>
        <begin position="513"/>
        <end position="545"/>
    </location>
</feature>
<keyword evidence="3" id="KW-1185">Reference proteome</keyword>
<dbReference type="Gene3D" id="1.25.40.20">
    <property type="entry name" value="Ankyrin repeat-containing domain"/>
    <property type="match status" value="2"/>
</dbReference>
<dbReference type="InterPro" id="IPR002110">
    <property type="entry name" value="Ankyrin_rpt"/>
</dbReference>
<evidence type="ECO:0000256" key="1">
    <source>
        <dbReference type="PROSITE-ProRule" id="PRU00023"/>
    </source>
</evidence>
<reference evidence="2 3" key="1">
    <citation type="journal article" date="2016" name="BMC Genomics">
        <title>Comparative genomic and transcriptomic analyses of the Fuzhuan brick tea-fermentation fungus Aspergillus cristatus.</title>
        <authorList>
            <person name="Ge Y."/>
            <person name="Wang Y."/>
            <person name="Liu Y."/>
            <person name="Tan Y."/>
            <person name="Ren X."/>
            <person name="Zhang X."/>
            <person name="Hyde K.D."/>
            <person name="Liu Y."/>
            <person name="Liu Z."/>
        </authorList>
    </citation>
    <scope>NUCLEOTIDE SEQUENCE [LARGE SCALE GENOMIC DNA]</scope>
    <source>
        <strain evidence="2 3">GZAAS20.1005</strain>
    </source>
</reference>
<gene>
    <name evidence="2" type="ORF">SI65_00942</name>
</gene>
<dbReference type="PRINTS" id="PR01415">
    <property type="entry name" value="ANKYRIN"/>
</dbReference>
<evidence type="ECO:0000313" key="3">
    <source>
        <dbReference type="Proteomes" id="UP000094569"/>
    </source>
</evidence>
<dbReference type="Proteomes" id="UP000094569">
    <property type="component" value="Unassembled WGS sequence"/>
</dbReference>
<organism evidence="2 3">
    <name type="scientific">Aspergillus cristatus</name>
    <name type="common">Chinese Fuzhuan brick tea-fermentation fungus</name>
    <name type="synonym">Eurotium cristatum</name>
    <dbReference type="NCBI Taxonomy" id="573508"/>
    <lineage>
        <taxon>Eukaryota</taxon>
        <taxon>Fungi</taxon>
        <taxon>Dikarya</taxon>
        <taxon>Ascomycota</taxon>
        <taxon>Pezizomycotina</taxon>
        <taxon>Eurotiomycetes</taxon>
        <taxon>Eurotiomycetidae</taxon>
        <taxon>Eurotiales</taxon>
        <taxon>Aspergillaceae</taxon>
        <taxon>Aspergillus</taxon>
        <taxon>Aspergillus subgen. Aspergillus</taxon>
    </lineage>
</organism>
<keyword evidence="1" id="KW-0040">ANK repeat</keyword>
<dbReference type="Pfam" id="PF12796">
    <property type="entry name" value="Ank_2"/>
    <property type="match status" value="2"/>
</dbReference>
<evidence type="ECO:0000313" key="2">
    <source>
        <dbReference type="EMBL" id="ODM23353.1"/>
    </source>
</evidence>
<dbReference type="PANTHER" id="PTHR10622:SF10">
    <property type="entry name" value="HET DOMAIN-CONTAINING PROTEIN"/>
    <property type="match status" value="1"/>
</dbReference>
<protein>
    <submittedName>
        <fullName evidence="2">Uncharacterized protein</fullName>
    </submittedName>
</protein>
<dbReference type="SMART" id="SM00248">
    <property type="entry name" value="ANK"/>
    <property type="match status" value="6"/>
</dbReference>